<dbReference type="Pfam" id="PF20463">
    <property type="entry name" value="PDH_C"/>
    <property type="match status" value="1"/>
</dbReference>
<dbReference type="InterPro" id="IPR046825">
    <property type="entry name" value="PDH_C"/>
</dbReference>
<dbReference type="Gene3D" id="3.40.50.720">
    <property type="entry name" value="NAD(P)-binding Rossmann-like Domain"/>
    <property type="match status" value="1"/>
</dbReference>
<dbReference type="SUPFAM" id="SSF51735">
    <property type="entry name" value="NAD(P)-binding Rossmann-fold domains"/>
    <property type="match status" value="1"/>
</dbReference>
<sequence length="292" mass="32300">MNIEKALILGLNGGFGKLFSQLLSEEGISIFGIDLASQPDILSKCSNYLCSDLSQPDKNALALATEVDLLLICLPESVAFTALEYFVQVMPTNGLVVDTLSVKTPVAQKMANTRTDVQLLSINPMFAPDLGFYKNNVAAIDLRPGLRSASFISLMEKWGANVTVMTASEHDRYTAITQVLTHASIISFGLCLTKLGYETDKVLSVSTPVHRTMLTLFARIASKDPEIYWRIQLDNPYAKQAREALIESLEQLELLTCVNHQQEFCRILSTNKESLSPFLDELVADFSRILKS</sequence>
<dbReference type="SUPFAM" id="SSF48179">
    <property type="entry name" value="6-phosphogluconate dehydrogenase C-terminal domain-like"/>
    <property type="match status" value="1"/>
</dbReference>
<dbReference type="Gene3D" id="1.10.3660.10">
    <property type="entry name" value="6-phosphogluconate dehydrogenase C-terminal like domain"/>
    <property type="match status" value="1"/>
</dbReference>
<organism evidence="4">
    <name type="scientific">Symploca sp. SIO1C4</name>
    <dbReference type="NCBI Taxonomy" id="2607765"/>
    <lineage>
        <taxon>Bacteria</taxon>
        <taxon>Bacillati</taxon>
        <taxon>Cyanobacteriota</taxon>
        <taxon>Cyanophyceae</taxon>
        <taxon>Coleofasciculales</taxon>
        <taxon>Coleofasciculaceae</taxon>
        <taxon>Symploca</taxon>
    </lineage>
</organism>
<evidence type="ECO:0000259" key="3">
    <source>
        <dbReference type="PROSITE" id="PS51176"/>
    </source>
</evidence>
<dbReference type="InterPro" id="IPR003099">
    <property type="entry name" value="Prephen_DH"/>
</dbReference>
<evidence type="ECO:0000256" key="1">
    <source>
        <dbReference type="ARBA" id="ARBA00007964"/>
    </source>
</evidence>
<dbReference type="PANTHER" id="PTHR21363:SF0">
    <property type="entry name" value="PREPHENATE DEHYDROGENASE [NADP(+)]"/>
    <property type="match status" value="1"/>
</dbReference>
<evidence type="ECO:0000256" key="2">
    <source>
        <dbReference type="ARBA" id="ARBA00023002"/>
    </source>
</evidence>
<comment type="caution">
    <text evidence="4">The sequence shown here is derived from an EMBL/GenBank/DDBJ whole genome shotgun (WGS) entry which is preliminary data.</text>
</comment>
<dbReference type="InterPro" id="IPR036291">
    <property type="entry name" value="NAD(P)-bd_dom_sf"/>
</dbReference>
<dbReference type="GO" id="GO:0008977">
    <property type="term" value="F:prephenate dehydrogenase (NAD+) activity"/>
    <property type="evidence" value="ECO:0007669"/>
    <property type="project" value="InterPro"/>
</dbReference>
<accession>A0A6B3N5L3</accession>
<name>A0A6B3N5L3_9CYAN</name>
<dbReference type="PANTHER" id="PTHR21363">
    <property type="entry name" value="PREPHENATE DEHYDROGENASE"/>
    <property type="match status" value="1"/>
</dbReference>
<dbReference type="InterPro" id="IPR008927">
    <property type="entry name" value="6-PGluconate_DH-like_C_sf"/>
</dbReference>
<dbReference type="GO" id="GO:0004665">
    <property type="term" value="F:prephenate dehydrogenase (NADP+) activity"/>
    <property type="evidence" value="ECO:0007669"/>
    <property type="project" value="InterPro"/>
</dbReference>
<evidence type="ECO:0000313" key="4">
    <source>
        <dbReference type="EMBL" id="NER29036.1"/>
    </source>
</evidence>
<dbReference type="AlphaFoldDB" id="A0A6B3N5L3"/>
<dbReference type="EMBL" id="JAAHFQ010000299">
    <property type="protein sequence ID" value="NER29036.1"/>
    <property type="molecule type" value="Genomic_DNA"/>
</dbReference>
<comment type="similarity">
    <text evidence="1">Belongs to the prephenate/arogenate dehydrogenase family.</text>
</comment>
<dbReference type="PROSITE" id="PS51176">
    <property type="entry name" value="PDH_ADH"/>
    <property type="match status" value="1"/>
</dbReference>
<dbReference type="InterPro" id="IPR050812">
    <property type="entry name" value="Preph/Arog_dehydrog"/>
</dbReference>
<reference evidence="4" key="1">
    <citation type="submission" date="2019-11" db="EMBL/GenBank/DDBJ databases">
        <title>Genomic insights into an expanded diversity of filamentous marine cyanobacteria reveals the extraordinary biosynthetic potential of Moorea and Okeania.</title>
        <authorList>
            <person name="Ferreira Leao T."/>
            <person name="Wang M."/>
            <person name="Moss N."/>
            <person name="Da Silva R."/>
            <person name="Sanders J."/>
            <person name="Nurk S."/>
            <person name="Gurevich A."/>
            <person name="Humphrey G."/>
            <person name="Reher R."/>
            <person name="Zhu Q."/>
            <person name="Belda-Ferre P."/>
            <person name="Glukhov E."/>
            <person name="Rex R."/>
            <person name="Dorrestein P.C."/>
            <person name="Knight R."/>
            <person name="Pevzner P."/>
            <person name="Gerwick W.H."/>
            <person name="Gerwick L."/>
        </authorList>
    </citation>
    <scope>NUCLEOTIDE SEQUENCE</scope>
    <source>
        <strain evidence="4">SIO1C4</strain>
    </source>
</reference>
<dbReference type="GO" id="GO:0070403">
    <property type="term" value="F:NAD+ binding"/>
    <property type="evidence" value="ECO:0007669"/>
    <property type="project" value="TreeGrafter"/>
</dbReference>
<gene>
    <name evidence="4" type="ORF">F6J89_15705</name>
</gene>
<feature type="domain" description="Prephenate/arogenate dehydrogenase" evidence="3">
    <location>
        <begin position="4"/>
        <end position="286"/>
    </location>
</feature>
<proteinExistence type="inferred from homology"/>
<protein>
    <submittedName>
        <fullName evidence="4">Prephenate dehydrogenase/arogenate dehydrogenase family protein</fullName>
    </submittedName>
</protein>
<keyword evidence="2" id="KW-0560">Oxidoreductase</keyword>
<dbReference type="GO" id="GO:0006571">
    <property type="term" value="P:tyrosine biosynthetic process"/>
    <property type="evidence" value="ECO:0007669"/>
    <property type="project" value="InterPro"/>
</dbReference>